<keyword evidence="1" id="KW-1133">Transmembrane helix</keyword>
<name>A0A9X4IV00_9VIBR</name>
<dbReference type="Proteomes" id="UP001140979">
    <property type="component" value="Unassembled WGS sequence"/>
</dbReference>
<feature type="transmembrane region" description="Helical" evidence="1">
    <location>
        <begin position="6"/>
        <end position="28"/>
    </location>
</feature>
<dbReference type="RefSeq" id="WP_025549048.1">
    <property type="nucleotide sequence ID" value="NZ_CP118710.1"/>
</dbReference>
<sequence>MEYEITPIISASIALFGVFAGSCASYFASASIKKKEMAHQLSSEFARERRQLYSQFLSESNSAALQALTDKSDANVRLQKVAGLLSQVQLVSSDAVYKKAVDMFEILINMYSVESAKDTDKVYADFRELFVIVARAELGLRS</sequence>
<keyword evidence="1" id="KW-0472">Membrane</keyword>
<organism evidence="2 5">
    <name type="scientific">Vibrio aestuarianus</name>
    <dbReference type="NCBI Taxonomy" id="28171"/>
    <lineage>
        <taxon>Bacteria</taxon>
        <taxon>Pseudomonadati</taxon>
        <taxon>Pseudomonadota</taxon>
        <taxon>Gammaproteobacteria</taxon>
        <taxon>Vibrionales</taxon>
        <taxon>Vibrionaceae</taxon>
        <taxon>Vibrio</taxon>
    </lineage>
</organism>
<proteinExistence type="predicted"/>
<dbReference type="EMBL" id="JAKNAP010000113">
    <property type="protein sequence ID" value="MDE1358984.1"/>
    <property type="molecule type" value="Genomic_DNA"/>
</dbReference>
<dbReference type="EMBL" id="JAKNBA010000061">
    <property type="protein sequence ID" value="MDE1244124.1"/>
    <property type="molecule type" value="Genomic_DNA"/>
</dbReference>
<evidence type="ECO:0000256" key="1">
    <source>
        <dbReference type="SAM" id="Phobius"/>
    </source>
</evidence>
<accession>A0A9X4IV00</accession>
<evidence type="ECO:0000313" key="5">
    <source>
        <dbReference type="Proteomes" id="UP001140979"/>
    </source>
</evidence>
<gene>
    <name evidence="3" type="ORF">L9W73_17010</name>
    <name evidence="2" type="ORF">L9W94_18695</name>
    <name evidence="4" type="ORF">PYE51_17290</name>
</gene>
<evidence type="ECO:0000313" key="2">
    <source>
        <dbReference type="EMBL" id="MDE1244124.1"/>
    </source>
</evidence>
<reference evidence="2" key="1">
    <citation type="submission" date="2022-02" db="EMBL/GenBank/DDBJ databases">
        <title>Emergence and expansion in Europe of a Vibrio aestuarianus clonal complex pathogenic for oysters.</title>
        <authorList>
            <person name="Mesnil A."/>
            <person name="Travers M.-A."/>
        </authorList>
    </citation>
    <scope>NUCLEOTIDE SEQUENCE</scope>
    <source>
        <strain evidence="3">151-ITT-15-cp-1</strain>
        <strain evidence="2">19_064_11T1</strain>
        <strain evidence="4">U29</strain>
    </source>
</reference>
<dbReference type="EMBL" id="CP118710">
    <property type="protein sequence ID" value="WGK83121.1"/>
    <property type="molecule type" value="Genomic_DNA"/>
</dbReference>
<dbReference type="Proteomes" id="UP001239257">
    <property type="component" value="Chromosome 2"/>
</dbReference>
<evidence type="ECO:0000313" key="4">
    <source>
        <dbReference type="EMBL" id="WGK83121.1"/>
    </source>
</evidence>
<dbReference type="Proteomes" id="UP001140973">
    <property type="component" value="Unassembled WGS sequence"/>
</dbReference>
<dbReference type="AlphaFoldDB" id="A0A9X4IV00"/>
<keyword evidence="1" id="KW-0812">Transmembrane</keyword>
<evidence type="ECO:0000313" key="3">
    <source>
        <dbReference type="EMBL" id="MDE1358984.1"/>
    </source>
</evidence>
<protein>
    <submittedName>
        <fullName evidence="2">Uncharacterized protein</fullName>
    </submittedName>
</protein>